<dbReference type="Pfam" id="PF14291">
    <property type="entry name" value="DUF4371"/>
    <property type="match status" value="1"/>
</dbReference>
<dbReference type="PANTHER" id="PTHR45749:SF21">
    <property type="entry name" value="DUF4371 DOMAIN-CONTAINING PROTEIN"/>
    <property type="match status" value="1"/>
</dbReference>
<evidence type="ECO:0000313" key="3">
    <source>
        <dbReference type="Proteomes" id="UP000478052"/>
    </source>
</evidence>
<dbReference type="GO" id="GO:0046983">
    <property type="term" value="F:protein dimerization activity"/>
    <property type="evidence" value="ECO:0007669"/>
    <property type="project" value="InterPro"/>
</dbReference>
<dbReference type="EMBL" id="VUJU01010782">
    <property type="protein sequence ID" value="KAF0713029.1"/>
    <property type="molecule type" value="Genomic_DNA"/>
</dbReference>
<gene>
    <name evidence="2" type="ORF">FWK35_00036199</name>
</gene>
<feature type="domain" description="TTF-type" evidence="1">
    <location>
        <begin position="50"/>
        <end position="146"/>
    </location>
</feature>
<proteinExistence type="predicted"/>
<dbReference type="InterPro" id="IPR006580">
    <property type="entry name" value="Znf_TTF"/>
</dbReference>
<evidence type="ECO:0000313" key="2">
    <source>
        <dbReference type="EMBL" id="KAF0713029.1"/>
    </source>
</evidence>
<dbReference type="InterPro" id="IPR012337">
    <property type="entry name" value="RNaseH-like_sf"/>
</dbReference>
<keyword evidence="3" id="KW-1185">Reference proteome</keyword>
<protein>
    <submittedName>
        <fullName evidence="2">Zinc finger MYM-type protein 1-like</fullName>
    </submittedName>
</protein>
<organism evidence="2 3">
    <name type="scientific">Aphis craccivora</name>
    <name type="common">Cowpea aphid</name>
    <dbReference type="NCBI Taxonomy" id="307492"/>
    <lineage>
        <taxon>Eukaryota</taxon>
        <taxon>Metazoa</taxon>
        <taxon>Ecdysozoa</taxon>
        <taxon>Arthropoda</taxon>
        <taxon>Hexapoda</taxon>
        <taxon>Insecta</taxon>
        <taxon>Pterygota</taxon>
        <taxon>Neoptera</taxon>
        <taxon>Paraneoptera</taxon>
        <taxon>Hemiptera</taxon>
        <taxon>Sternorrhyncha</taxon>
        <taxon>Aphidomorpha</taxon>
        <taxon>Aphidoidea</taxon>
        <taxon>Aphididae</taxon>
        <taxon>Aphidini</taxon>
        <taxon>Aphis</taxon>
        <taxon>Aphis</taxon>
    </lineage>
</organism>
<dbReference type="SUPFAM" id="SSF53098">
    <property type="entry name" value="Ribonuclease H-like"/>
    <property type="match status" value="1"/>
</dbReference>
<dbReference type="AlphaFoldDB" id="A0A6G0W060"/>
<dbReference type="InterPro" id="IPR025398">
    <property type="entry name" value="DUF4371"/>
</dbReference>
<reference evidence="2 3" key="1">
    <citation type="submission" date="2019-08" db="EMBL/GenBank/DDBJ databases">
        <title>Whole genome of Aphis craccivora.</title>
        <authorList>
            <person name="Voronova N.V."/>
            <person name="Shulinski R.S."/>
            <person name="Bandarenka Y.V."/>
            <person name="Zhorov D.G."/>
            <person name="Warner D."/>
        </authorList>
    </citation>
    <scope>NUCLEOTIDE SEQUENCE [LARGE SCALE GENOMIC DNA]</scope>
    <source>
        <strain evidence="2">180601</strain>
        <tissue evidence="2">Whole Body</tissue>
    </source>
</reference>
<dbReference type="Pfam" id="PF05699">
    <property type="entry name" value="Dimer_Tnp_hAT"/>
    <property type="match status" value="1"/>
</dbReference>
<dbReference type="OrthoDB" id="10063284at2759"/>
<comment type="caution">
    <text evidence="2">The sequence shown here is derived from an EMBL/GenBank/DDBJ whole genome shotgun (WGS) entry which is preliminary data.</text>
</comment>
<accession>A0A6G0W060</accession>
<dbReference type="Proteomes" id="UP000478052">
    <property type="component" value="Unassembled WGS sequence"/>
</dbReference>
<dbReference type="PANTHER" id="PTHR45749">
    <property type="match status" value="1"/>
</dbReference>
<dbReference type="SMART" id="SM00597">
    <property type="entry name" value="ZnF_TTF"/>
    <property type="match status" value="1"/>
</dbReference>
<dbReference type="InterPro" id="IPR008906">
    <property type="entry name" value="HATC_C_dom"/>
</dbReference>
<evidence type="ECO:0000259" key="1">
    <source>
        <dbReference type="SMART" id="SM00597"/>
    </source>
</evidence>
<name>A0A6G0W060_APHCR</name>
<sequence length="752" mass="86760">MSLKLSENETLDFKDCGTWPEKIIDSQRTYIVKMRMNYIEKLDLTRSEREGRSVNVSWFFKNLVNGNQCRRTWLSYSKSKNALFCVPCKLFLNSNEKNMSKLALDGFINWKKVSERIPEHENSNIHKKCFCSWKMLEMSICEGKGIDIELQNEIKLEENHWRLVLKAIIDIIMHLAMENSAFRGTDELVSNIGKSNQSGKFLNLVNLVSHYNEPLKIHLERHKKGSVTYFSHEIQNEFLEIIANKVRNTILSQIKSATYYSLLFDCTPDISHEEQMSQVIRYVVVNENGCEIVESFLGFLQVFKKTGEAITEDILRSLSNHSIDLSYCRGQSYDNGANMAGKWKGVQARISSINSLARFIPCTAHSLNLVGLYAAKCSPELEKFFGIVQKLFNFFSSSTQRWDILKEHLKLSLKSYSTTRWSAKQRAVKSLYLQLGQVIHVCKLLKNSNLCEEASVELNGLLKGITSFHFICMLIIWNKILTAIDRVNVILQKQNITIDLATQHLKGLINFIEKFREEGIEEALDESKQKSTELSIEPVFPSIRVRKKKKMPGELAEDESSTLSEENKFKILMKNVCDRILNGLKERFDSIDEAAKDFSFLDGKFLFSMPTIQFKKHAMDFCIKYEKDIDKNELILELDSFTQHAIQLDNKLIDARPHEILNFILKNGLQEAYPNIFTAYQIFLTLPVTSASCERSFTKLKLIKSYLRSTTKQTRLNDLSIISIEHQVAKSIDYEDIINEFASKKSRKIIIK</sequence>